<reference evidence="1" key="1">
    <citation type="submission" date="2023-03" db="EMBL/GenBank/DDBJ databases">
        <title>Electrophorus voltai genome.</title>
        <authorList>
            <person name="Bian C."/>
        </authorList>
    </citation>
    <scope>NUCLEOTIDE SEQUENCE</scope>
    <source>
        <strain evidence="1">CB-2022</strain>
        <tissue evidence="1">Muscle</tissue>
    </source>
</reference>
<proteinExistence type="predicted"/>
<comment type="caution">
    <text evidence="1">The sequence shown here is derived from an EMBL/GenBank/DDBJ whole genome shotgun (WGS) entry which is preliminary data.</text>
</comment>
<dbReference type="EMBL" id="JAROKS010000001">
    <property type="protein sequence ID" value="KAK1806840.1"/>
    <property type="molecule type" value="Genomic_DNA"/>
</dbReference>
<name>A0AAD9A121_9TELE</name>
<accession>A0AAD9A121</accession>
<evidence type="ECO:0008006" key="3">
    <source>
        <dbReference type="Google" id="ProtNLM"/>
    </source>
</evidence>
<keyword evidence="2" id="KW-1185">Reference proteome</keyword>
<protein>
    <recommendedName>
        <fullName evidence="3">Reverse transcriptase domain-containing protein</fullName>
    </recommendedName>
</protein>
<dbReference type="Proteomes" id="UP001239994">
    <property type="component" value="Unassembled WGS sequence"/>
</dbReference>
<organism evidence="1 2">
    <name type="scientific">Electrophorus voltai</name>
    <dbReference type="NCBI Taxonomy" id="2609070"/>
    <lineage>
        <taxon>Eukaryota</taxon>
        <taxon>Metazoa</taxon>
        <taxon>Chordata</taxon>
        <taxon>Craniata</taxon>
        <taxon>Vertebrata</taxon>
        <taxon>Euteleostomi</taxon>
        <taxon>Actinopterygii</taxon>
        <taxon>Neopterygii</taxon>
        <taxon>Teleostei</taxon>
        <taxon>Ostariophysi</taxon>
        <taxon>Gymnotiformes</taxon>
        <taxon>Gymnotoidei</taxon>
        <taxon>Gymnotidae</taxon>
        <taxon>Electrophorus</taxon>
    </lineage>
</organism>
<sequence>MSTEVSLAKELNTFFARFKAASSSANANRARTNNTIDAIGTANSACAEPTIGQHPLIITESDVKRADHSQYGWATVSSTLTLSTGAPQSCFLSPLLYSLYTYDCVATSSSTIIIKFADDTVVMGLILDNDERAYLAEIKHWRIGARRIISS</sequence>
<evidence type="ECO:0000313" key="1">
    <source>
        <dbReference type="EMBL" id="KAK1806840.1"/>
    </source>
</evidence>
<dbReference type="AlphaFoldDB" id="A0AAD9A121"/>
<gene>
    <name evidence="1" type="ORF">P4O66_005328</name>
</gene>
<evidence type="ECO:0000313" key="2">
    <source>
        <dbReference type="Proteomes" id="UP001239994"/>
    </source>
</evidence>